<evidence type="ECO:0000256" key="1">
    <source>
        <dbReference type="SAM" id="MobiDB-lite"/>
    </source>
</evidence>
<accession>A0A2P4UJB7</accession>
<feature type="region of interest" description="Disordered" evidence="1">
    <location>
        <begin position="1"/>
        <end position="90"/>
    </location>
</feature>
<keyword evidence="2" id="KW-0812">Transmembrane</keyword>
<gene>
    <name evidence="3" type="ORF">BTM25_37500</name>
</gene>
<sequence>MSGDSNGSPWRDDHQRSPLFPPARGADDVRVAGPPPGFGGDAARAGDTAGLPAAAALATLPRPEEPRDELGAPAAPRRAGGRRAARSGRRTGLAVAAVVGGAALAVGGGSVAALAFTGDDTPDHGTVKSAPVADAAVPEIDTTALAAERRKKALARAGREAGDLRAPTLRVKGSPIPSKTPTPSGGVGGAGGGAGADPVPAGEAQQIAKGMLAGYGFGGDGQFACLVKLWNKESGWRTTAANPSGAYGIPQALPGSKMASAGSDWRTSARTQIKWGLGYIKSRHGTPCGAWNHSEQNGWY</sequence>
<keyword evidence="2" id="KW-1133">Transmembrane helix</keyword>
<keyword evidence="4" id="KW-1185">Reference proteome</keyword>
<feature type="compositionally biased region" description="Gly residues" evidence="1">
    <location>
        <begin position="185"/>
        <end position="195"/>
    </location>
</feature>
<keyword evidence="2" id="KW-0472">Membrane</keyword>
<proteinExistence type="predicted"/>
<evidence type="ECO:0008006" key="5">
    <source>
        <dbReference type="Google" id="ProtNLM"/>
    </source>
</evidence>
<dbReference type="EMBL" id="MTBP01000002">
    <property type="protein sequence ID" value="POM25108.1"/>
    <property type="molecule type" value="Genomic_DNA"/>
</dbReference>
<protein>
    <recommendedName>
        <fullName evidence="5">Lytic transglycosylase domain-containing protein</fullName>
    </recommendedName>
</protein>
<dbReference type="InterPro" id="IPR023346">
    <property type="entry name" value="Lysozyme-like_dom_sf"/>
</dbReference>
<evidence type="ECO:0000256" key="2">
    <source>
        <dbReference type="SAM" id="Phobius"/>
    </source>
</evidence>
<feature type="compositionally biased region" description="Low complexity" evidence="1">
    <location>
        <begin position="41"/>
        <end position="61"/>
    </location>
</feature>
<comment type="caution">
    <text evidence="3">The sequence shown here is derived from an EMBL/GenBank/DDBJ whole genome shotgun (WGS) entry which is preliminary data.</text>
</comment>
<dbReference type="AlphaFoldDB" id="A0A2P4UJB7"/>
<organism evidence="3 4">
    <name type="scientific">Actinomadura rubteroloni</name>
    <dbReference type="NCBI Taxonomy" id="1926885"/>
    <lineage>
        <taxon>Bacteria</taxon>
        <taxon>Bacillati</taxon>
        <taxon>Actinomycetota</taxon>
        <taxon>Actinomycetes</taxon>
        <taxon>Streptosporangiales</taxon>
        <taxon>Thermomonosporaceae</taxon>
        <taxon>Actinomadura</taxon>
    </lineage>
</organism>
<feature type="compositionally biased region" description="Basic residues" evidence="1">
    <location>
        <begin position="79"/>
        <end position="89"/>
    </location>
</feature>
<dbReference type="RefSeq" id="WP_235828478.1">
    <property type="nucleotide sequence ID" value="NZ_MTBP01000002.1"/>
</dbReference>
<reference evidence="3 4" key="1">
    <citation type="journal article" date="2017" name="Chemistry">
        <title>Isolation, Biosynthesis and Chemical Modifications of Rubterolones A-F: Rare Tropolone Alkaloids from Actinomadura sp. 5-2.</title>
        <authorList>
            <person name="Guo H."/>
            <person name="Benndorf R."/>
            <person name="Leichnitz D."/>
            <person name="Klassen J.L."/>
            <person name="Vollmers J."/>
            <person name="Gorls H."/>
            <person name="Steinacker M."/>
            <person name="Weigel C."/>
            <person name="Dahse H.M."/>
            <person name="Kaster A.K."/>
            <person name="de Beer Z.W."/>
            <person name="Poulsen M."/>
            <person name="Beemelmanns C."/>
        </authorList>
    </citation>
    <scope>NUCLEOTIDE SEQUENCE [LARGE SCALE GENOMIC DNA]</scope>
    <source>
        <strain evidence="3 4">5-2</strain>
    </source>
</reference>
<feature type="transmembrane region" description="Helical" evidence="2">
    <location>
        <begin position="92"/>
        <end position="116"/>
    </location>
</feature>
<evidence type="ECO:0000313" key="4">
    <source>
        <dbReference type="Proteomes" id="UP000242367"/>
    </source>
</evidence>
<evidence type="ECO:0000313" key="3">
    <source>
        <dbReference type="EMBL" id="POM25108.1"/>
    </source>
</evidence>
<name>A0A2P4UJB7_9ACTN</name>
<dbReference type="Proteomes" id="UP000242367">
    <property type="component" value="Unassembled WGS sequence"/>
</dbReference>
<feature type="region of interest" description="Disordered" evidence="1">
    <location>
        <begin position="156"/>
        <end position="198"/>
    </location>
</feature>
<dbReference type="SUPFAM" id="SSF53955">
    <property type="entry name" value="Lysozyme-like"/>
    <property type="match status" value="1"/>
</dbReference>